<comment type="subcellular location">
    <subcellularLocation>
        <location evidence="1">Cell membrane</location>
        <topology evidence="1">Multi-pass membrane protein</topology>
    </subcellularLocation>
    <subcellularLocation>
        <location evidence="6">Membrane</location>
        <topology evidence="6">Multi-pass membrane protein</topology>
    </subcellularLocation>
</comment>
<feature type="domain" description="MotA/TolQ/ExbB proton channel" evidence="8">
    <location>
        <begin position="63"/>
        <end position="168"/>
    </location>
</feature>
<name>A0ABX6K0C0_SALCS</name>
<dbReference type="RefSeq" id="WP_167313837.1">
    <property type="nucleotide sequence ID" value="NZ_CP050266.1"/>
</dbReference>
<dbReference type="PANTHER" id="PTHR30625">
    <property type="entry name" value="PROTEIN TOLQ"/>
    <property type="match status" value="1"/>
</dbReference>
<evidence type="ECO:0000313" key="10">
    <source>
        <dbReference type="Proteomes" id="UP000501408"/>
    </source>
</evidence>
<evidence type="ECO:0000259" key="8">
    <source>
        <dbReference type="Pfam" id="PF01618"/>
    </source>
</evidence>
<keyword evidence="6" id="KW-0813">Transport</keyword>
<dbReference type="EMBL" id="CP050266">
    <property type="protein sequence ID" value="QIR05024.1"/>
    <property type="molecule type" value="Genomic_DNA"/>
</dbReference>
<keyword evidence="5 7" id="KW-0472">Membrane</keyword>
<feature type="transmembrane region" description="Helical" evidence="7">
    <location>
        <begin position="131"/>
        <end position="152"/>
    </location>
</feature>
<keyword evidence="4 7" id="KW-1133">Transmembrane helix</keyword>
<accession>A0ABX6K0C0</accession>
<keyword evidence="2" id="KW-1003">Cell membrane</keyword>
<evidence type="ECO:0000256" key="7">
    <source>
        <dbReference type="SAM" id="Phobius"/>
    </source>
</evidence>
<dbReference type="PANTHER" id="PTHR30625:SF18">
    <property type="entry name" value="TONB2 ENERGY TRANSDUCTION SYSTEM INNER MEMBRANE COMPONENT EXBB"/>
    <property type="match status" value="1"/>
</dbReference>
<comment type="similarity">
    <text evidence="6">Belongs to the exbB/tolQ family.</text>
</comment>
<proteinExistence type="inferred from homology"/>
<reference evidence="9 10" key="1">
    <citation type="submission" date="2020-03" db="EMBL/GenBank/DDBJ databases">
        <title>Genome mining reveals the biosynthetic pathways of PHA and ectoines of the halophilic strain Salinivibrio costicola M318 isolated from fermented shrimp paste.</title>
        <authorList>
            <person name="Doan T.V."/>
            <person name="Tran L.T."/>
            <person name="Trieu T.A."/>
            <person name="Nguyen Q.V."/>
            <person name="Quach T.N."/>
            <person name="Phi T.Q."/>
            <person name="Kumar S."/>
        </authorList>
    </citation>
    <scope>NUCLEOTIDE SEQUENCE [LARGE SCALE GENOMIC DNA]</scope>
    <source>
        <strain evidence="9 10">M318</strain>
    </source>
</reference>
<evidence type="ECO:0000256" key="6">
    <source>
        <dbReference type="RuleBase" id="RU004057"/>
    </source>
</evidence>
<evidence type="ECO:0000256" key="5">
    <source>
        <dbReference type="ARBA" id="ARBA00023136"/>
    </source>
</evidence>
<keyword evidence="3 7" id="KW-0812">Transmembrane</keyword>
<dbReference type="Proteomes" id="UP000501408">
    <property type="component" value="Chromosome 1"/>
</dbReference>
<feature type="transmembrane region" description="Helical" evidence="7">
    <location>
        <begin position="90"/>
        <end position="111"/>
    </location>
</feature>
<evidence type="ECO:0000256" key="2">
    <source>
        <dbReference type="ARBA" id="ARBA00022475"/>
    </source>
</evidence>
<feature type="transmembrane region" description="Helical" evidence="7">
    <location>
        <begin position="21"/>
        <end position="42"/>
    </location>
</feature>
<sequence>MQWILSELASIRHFLGMGGDVLVAIFVLSVFLWCALLERWFYFIFVAPRAAKSVVSQWQQRPEHRSWAARMIRQELISIRDIENKRGLPIVKVLIAMCPLLGLLGTVVGMIHVFDTLAVVGTGSPRAMASGISKATIPTLAGMVASLSGLFFSTRLDHLAKTSTRKLEDKLKHVTS</sequence>
<dbReference type="Pfam" id="PF01618">
    <property type="entry name" value="MotA_ExbB"/>
    <property type="match status" value="1"/>
</dbReference>
<keyword evidence="10" id="KW-1185">Reference proteome</keyword>
<keyword evidence="6" id="KW-0653">Protein transport</keyword>
<protein>
    <submittedName>
        <fullName evidence="9">MotA/TolQ/ExbB proton channel family protein</fullName>
    </submittedName>
</protein>
<gene>
    <name evidence="9" type="ORF">HBA18_00690</name>
</gene>
<organism evidence="9 10">
    <name type="scientific">Salinivibrio costicola</name>
    <name type="common">Vibrio costicola</name>
    <dbReference type="NCBI Taxonomy" id="51367"/>
    <lineage>
        <taxon>Bacteria</taxon>
        <taxon>Pseudomonadati</taxon>
        <taxon>Pseudomonadota</taxon>
        <taxon>Gammaproteobacteria</taxon>
        <taxon>Vibrionales</taxon>
        <taxon>Vibrionaceae</taxon>
        <taxon>Salinivibrio</taxon>
    </lineage>
</organism>
<evidence type="ECO:0000256" key="1">
    <source>
        <dbReference type="ARBA" id="ARBA00004651"/>
    </source>
</evidence>
<dbReference type="InterPro" id="IPR050790">
    <property type="entry name" value="ExbB/TolQ_transport"/>
</dbReference>
<dbReference type="InterPro" id="IPR002898">
    <property type="entry name" value="MotA_ExbB_proton_chnl"/>
</dbReference>
<evidence type="ECO:0000313" key="9">
    <source>
        <dbReference type="EMBL" id="QIR05024.1"/>
    </source>
</evidence>
<evidence type="ECO:0000256" key="3">
    <source>
        <dbReference type="ARBA" id="ARBA00022692"/>
    </source>
</evidence>
<evidence type="ECO:0000256" key="4">
    <source>
        <dbReference type="ARBA" id="ARBA00022989"/>
    </source>
</evidence>